<dbReference type="EMBL" id="BQNB010013660">
    <property type="protein sequence ID" value="GJT18719.1"/>
    <property type="molecule type" value="Genomic_DNA"/>
</dbReference>
<sequence>MVCWDECGKTEIVQIFVSHEKGKIKLIQFAYAEDGKVRLSQVHGDRDAALNFDILKLDYPSEYLTSFSGHYDEDGFSIQFRTNKRFYRPFGSDEYHDYYDNDHSHRFKYELDKQSFGGFHGAIHNNQVYTMGVYIKPVDSIGRSLKK</sequence>
<dbReference type="PANTHER" id="PTHR47293:SF70">
    <property type="entry name" value="JACALIN-RELATED LECTIN 24-RELATED"/>
    <property type="match status" value="1"/>
</dbReference>
<dbReference type="InterPro" id="IPR001229">
    <property type="entry name" value="Jacalin-like_lectin_dom"/>
</dbReference>
<reference evidence="4" key="1">
    <citation type="journal article" date="2022" name="Int. J. Mol. Sci.">
        <title>Draft Genome of Tanacetum Coccineum: Genomic Comparison of Closely Related Tanacetum-Family Plants.</title>
        <authorList>
            <person name="Yamashiro T."/>
            <person name="Shiraishi A."/>
            <person name="Nakayama K."/>
            <person name="Satake H."/>
        </authorList>
    </citation>
    <scope>NUCLEOTIDE SEQUENCE</scope>
</reference>
<protein>
    <submittedName>
        <fullName evidence="4">Inactive protein restricted TEV movement 1-like protein</fullName>
    </submittedName>
</protein>
<evidence type="ECO:0000313" key="4">
    <source>
        <dbReference type="EMBL" id="GJT18719.1"/>
    </source>
</evidence>
<evidence type="ECO:0000256" key="1">
    <source>
        <dbReference type="ARBA" id="ARBA00006568"/>
    </source>
</evidence>
<comment type="similarity">
    <text evidence="1">Belongs to the jacalin lectin family.</text>
</comment>
<feature type="domain" description="Jacalin-type lectin" evidence="3">
    <location>
        <begin position="1"/>
        <end position="137"/>
    </location>
</feature>
<keyword evidence="5" id="KW-1185">Reference proteome</keyword>
<accession>A0ABQ5C0B7</accession>
<evidence type="ECO:0000313" key="5">
    <source>
        <dbReference type="Proteomes" id="UP001151760"/>
    </source>
</evidence>
<name>A0ABQ5C0B7_9ASTR</name>
<dbReference type="Gene3D" id="2.100.10.30">
    <property type="entry name" value="Jacalin-like lectin domain"/>
    <property type="match status" value="1"/>
</dbReference>
<dbReference type="Proteomes" id="UP001151760">
    <property type="component" value="Unassembled WGS sequence"/>
</dbReference>
<proteinExistence type="inferred from homology"/>
<dbReference type="SUPFAM" id="SSF51101">
    <property type="entry name" value="Mannose-binding lectins"/>
    <property type="match status" value="1"/>
</dbReference>
<gene>
    <name evidence="4" type="ORF">Tco_0877425</name>
</gene>
<evidence type="ECO:0000259" key="3">
    <source>
        <dbReference type="PROSITE" id="PS51752"/>
    </source>
</evidence>
<comment type="caution">
    <text evidence="4">The sequence shown here is derived from an EMBL/GenBank/DDBJ whole genome shotgun (WGS) entry which is preliminary data.</text>
</comment>
<organism evidence="4 5">
    <name type="scientific">Tanacetum coccineum</name>
    <dbReference type="NCBI Taxonomy" id="301880"/>
    <lineage>
        <taxon>Eukaryota</taxon>
        <taxon>Viridiplantae</taxon>
        <taxon>Streptophyta</taxon>
        <taxon>Embryophyta</taxon>
        <taxon>Tracheophyta</taxon>
        <taxon>Spermatophyta</taxon>
        <taxon>Magnoliopsida</taxon>
        <taxon>eudicotyledons</taxon>
        <taxon>Gunneridae</taxon>
        <taxon>Pentapetalae</taxon>
        <taxon>asterids</taxon>
        <taxon>campanulids</taxon>
        <taxon>Asterales</taxon>
        <taxon>Asteraceae</taxon>
        <taxon>Asteroideae</taxon>
        <taxon>Anthemideae</taxon>
        <taxon>Anthemidinae</taxon>
        <taxon>Tanacetum</taxon>
    </lineage>
</organism>
<reference evidence="4" key="2">
    <citation type="submission" date="2022-01" db="EMBL/GenBank/DDBJ databases">
        <authorList>
            <person name="Yamashiro T."/>
            <person name="Shiraishi A."/>
            <person name="Satake H."/>
            <person name="Nakayama K."/>
        </authorList>
    </citation>
    <scope>NUCLEOTIDE SEQUENCE</scope>
</reference>
<dbReference type="PROSITE" id="PS51752">
    <property type="entry name" value="JACALIN_LECTIN"/>
    <property type="match status" value="1"/>
</dbReference>
<dbReference type="Pfam" id="PF01419">
    <property type="entry name" value="Jacalin"/>
    <property type="match status" value="1"/>
</dbReference>
<dbReference type="InterPro" id="IPR036404">
    <property type="entry name" value="Jacalin-like_lectin_dom_sf"/>
</dbReference>
<evidence type="ECO:0000256" key="2">
    <source>
        <dbReference type="ARBA" id="ARBA00022734"/>
    </source>
</evidence>
<dbReference type="PANTHER" id="PTHR47293">
    <property type="entry name" value="JACALIN-RELATED LECTIN 3"/>
    <property type="match status" value="1"/>
</dbReference>
<dbReference type="SMART" id="SM00915">
    <property type="entry name" value="Jacalin"/>
    <property type="match status" value="1"/>
</dbReference>
<keyword evidence="2" id="KW-0430">Lectin</keyword>